<gene>
    <name evidence="2" type="ORF">B0T17DRAFT_545979</name>
</gene>
<sequence length="988" mass="104741">MAAGTLPGSYPLDTPLATPDVEERAPHTYPQQQQQQPNMLHNKLQKTADPRSHHPTDSGVGFNEPQRILPTTSTTNDPLGSRYSEAVGGGTYVRDNGRPHIDTFEPPVDTAQIPKIPEVEPIRSTFLEDTKDDTLASQRASLEKSRNAPISSDDGTHDARGNNNSEATPYWGNLPKASSGGVYNTVTGHGSAADDHAEHHHLPQSGGIYNGVAGHGSSDEESRRRDLSRVSEDGNGTISSTDAVIDAPLATIHEKHPDQQSNNTTVPQRHEHSNNTTFSGVPTRNVLVPEAAYRNDAMNGDSTLGTPPGNSGISRSNPTTVDSSTSRSTANRSPPRVFPLGTNSAVGDDATTSPNTHHARDAAAAGAAGVGAGAVASKLAANYGKDTDQYDFGKGDARTNQGPAVIRGQIPHHQNEHDPSQIEKKISNEESSTKGEKKHKILGIFPRRKGSRDEETKAETKAASPTREDSTSRNRLHKPVAAGAAAGTVYGLSRHKDDKHHNELAYTEPTKADTAKDYGLENKNRRDDTVATEPVRKEASHHNGERAAVGAAAGAGAYGILHHKDHDDKNAKSQPQAKHDTERVQHAPVAQGYAQDPYASSAYHRESPVQQPPQAAIPSNTPPRSHMPHESSQRSRAEPIAAAGAGVAAGLGAYQYAHKHEDNAQQSRTDPSASSDAETHGLVTASEQAREPPTTPAAPVSGHTSSVANRQATDSGNTDSYNHLASGTPSGVKIDPEHSHSHSHSPETPRNQDQHGSYNTLAALASGTAAGVATSHQMRSPSQPREYAANQSTQRDVAFPSAISDPLSIQSHSNYDNNATSHSGFIAAPIASRPARHGQQHESQNQQTRGGLTTFPVPEKHMSPEVMPSAYTAAAPRSATLPQAAQQKMSPEVMPEAYTSSTPRAGGLPEARQNNQAQSSHSQAQPAYVGSAMAAATGAWASGTQTGVDRSGNANSNRVVHKCQHCGGANDISEYFSKEGLAKLGNKY</sequence>
<feature type="compositionally biased region" description="Basic and acidic residues" evidence="1">
    <location>
        <begin position="46"/>
        <end position="56"/>
    </location>
</feature>
<feature type="compositionally biased region" description="Basic and acidic residues" evidence="1">
    <location>
        <begin position="192"/>
        <end position="201"/>
    </location>
</feature>
<feature type="compositionally biased region" description="Polar residues" evidence="1">
    <location>
        <begin position="69"/>
        <end position="78"/>
    </location>
</feature>
<organism evidence="2 3">
    <name type="scientific">Bombardia bombarda</name>
    <dbReference type="NCBI Taxonomy" id="252184"/>
    <lineage>
        <taxon>Eukaryota</taxon>
        <taxon>Fungi</taxon>
        <taxon>Dikarya</taxon>
        <taxon>Ascomycota</taxon>
        <taxon>Pezizomycotina</taxon>
        <taxon>Sordariomycetes</taxon>
        <taxon>Sordariomycetidae</taxon>
        <taxon>Sordariales</taxon>
        <taxon>Lasiosphaeriaceae</taxon>
        <taxon>Bombardia</taxon>
    </lineage>
</organism>
<feature type="compositionally biased region" description="Polar residues" evidence="1">
    <location>
        <begin position="841"/>
        <end position="851"/>
    </location>
</feature>
<feature type="compositionally biased region" description="Basic and acidic residues" evidence="1">
    <location>
        <begin position="627"/>
        <end position="637"/>
    </location>
</feature>
<feature type="compositionally biased region" description="Polar residues" evidence="1">
    <location>
        <begin position="664"/>
        <end position="676"/>
    </location>
</feature>
<feature type="compositionally biased region" description="Polar residues" evidence="1">
    <location>
        <begin position="341"/>
        <end position="356"/>
    </location>
</feature>
<feature type="region of interest" description="Disordered" evidence="1">
    <location>
        <begin position="660"/>
        <end position="755"/>
    </location>
</feature>
<keyword evidence="3" id="KW-1185">Reference proteome</keyword>
<feature type="compositionally biased region" description="Polar residues" evidence="1">
    <location>
        <begin position="300"/>
        <end position="332"/>
    </location>
</feature>
<feature type="region of interest" description="Disordered" evidence="1">
    <location>
        <begin position="1"/>
        <end position="242"/>
    </location>
</feature>
<protein>
    <submittedName>
        <fullName evidence="2">Uncharacterized protein</fullName>
    </submittedName>
</protein>
<feature type="compositionally biased region" description="Basic and acidic residues" evidence="1">
    <location>
        <begin position="494"/>
        <end position="503"/>
    </location>
</feature>
<feature type="compositionally biased region" description="Basic and acidic residues" evidence="1">
    <location>
        <begin position="413"/>
        <end position="435"/>
    </location>
</feature>
<evidence type="ECO:0000256" key="1">
    <source>
        <dbReference type="SAM" id="MobiDB-lite"/>
    </source>
</evidence>
<feature type="compositionally biased region" description="Basic and acidic residues" evidence="1">
    <location>
        <begin position="734"/>
        <end position="753"/>
    </location>
</feature>
<feature type="region of interest" description="Disordered" evidence="1">
    <location>
        <begin position="896"/>
        <end position="929"/>
    </location>
</feature>
<feature type="compositionally biased region" description="Basic and acidic residues" evidence="1">
    <location>
        <begin position="217"/>
        <end position="232"/>
    </location>
</feature>
<feature type="compositionally biased region" description="Polar residues" evidence="1">
    <location>
        <begin position="608"/>
        <end position="623"/>
    </location>
</feature>
<feature type="compositionally biased region" description="Basic and acidic residues" evidence="1">
    <location>
        <begin position="510"/>
        <end position="545"/>
    </location>
</feature>
<name>A0AA39WCG8_9PEZI</name>
<feature type="region of interest" description="Disordered" evidence="1">
    <location>
        <begin position="767"/>
        <end position="794"/>
    </location>
</feature>
<dbReference type="EMBL" id="JAULSR010000011">
    <property type="protein sequence ID" value="KAK0610136.1"/>
    <property type="molecule type" value="Genomic_DNA"/>
</dbReference>
<evidence type="ECO:0000313" key="2">
    <source>
        <dbReference type="EMBL" id="KAK0610136.1"/>
    </source>
</evidence>
<comment type="caution">
    <text evidence="2">The sequence shown here is derived from an EMBL/GenBank/DDBJ whole genome shotgun (WGS) entry which is preliminary data.</text>
</comment>
<feature type="region of interest" description="Disordered" evidence="1">
    <location>
        <begin position="833"/>
        <end position="861"/>
    </location>
</feature>
<dbReference type="Proteomes" id="UP001174934">
    <property type="component" value="Unassembled WGS sequence"/>
</dbReference>
<dbReference type="AlphaFoldDB" id="A0AA39WCG8"/>
<feature type="region of interest" description="Disordered" evidence="1">
    <location>
        <begin position="411"/>
        <end position="547"/>
    </location>
</feature>
<feature type="compositionally biased region" description="Polar residues" evidence="1">
    <location>
        <begin position="776"/>
        <end position="794"/>
    </location>
</feature>
<accession>A0AA39WCG8</accession>
<feature type="region of interest" description="Disordered" evidence="1">
    <location>
        <begin position="565"/>
        <end position="640"/>
    </location>
</feature>
<feature type="region of interest" description="Disordered" evidence="1">
    <location>
        <begin position="255"/>
        <end position="284"/>
    </location>
</feature>
<feature type="compositionally biased region" description="Basic and acidic residues" evidence="1">
    <location>
        <begin position="565"/>
        <end position="585"/>
    </location>
</feature>
<feature type="compositionally biased region" description="Basic and acidic residues" evidence="1">
    <location>
        <begin position="117"/>
        <end position="134"/>
    </location>
</feature>
<evidence type="ECO:0000313" key="3">
    <source>
        <dbReference type="Proteomes" id="UP001174934"/>
    </source>
</evidence>
<feature type="compositionally biased region" description="Polar residues" evidence="1">
    <location>
        <begin position="702"/>
        <end position="729"/>
    </location>
</feature>
<reference evidence="2" key="1">
    <citation type="submission" date="2023-06" db="EMBL/GenBank/DDBJ databases">
        <title>Genome-scale phylogeny and comparative genomics of the fungal order Sordariales.</title>
        <authorList>
            <consortium name="Lawrence Berkeley National Laboratory"/>
            <person name="Hensen N."/>
            <person name="Bonometti L."/>
            <person name="Westerberg I."/>
            <person name="Brannstrom I.O."/>
            <person name="Guillou S."/>
            <person name="Cros-Aarteil S."/>
            <person name="Calhoun S."/>
            <person name="Haridas S."/>
            <person name="Kuo A."/>
            <person name="Mondo S."/>
            <person name="Pangilinan J."/>
            <person name="Riley R."/>
            <person name="LaButti K."/>
            <person name="Andreopoulos B."/>
            <person name="Lipzen A."/>
            <person name="Chen C."/>
            <person name="Yanf M."/>
            <person name="Daum C."/>
            <person name="Ng V."/>
            <person name="Clum A."/>
            <person name="Steindorff A."/>
            <person name="Ohm R."/>
            <person name="Martin F."/>
            <person name="Silar P."/>
            <person name="Natvig D."/>
            <person name="Lalanne C."/>
            <person name="Gautier V."/>
            <person name="Ament-velasquez S.L."/>
            <person name="Kruys A."/>
            <person name="Hutchinson M.I."/>
            <person name="Powell A.J."/>
            <person name="Barry K."/>
            <person name="Miller A.N."/>
            <person name="Grigoriev I.V."/>
            <person name="Debuchy R."/>
            <person name="Gladieux P."/>
            <person name="Thoren M.H."/>
            <person name="Johannesson H."/>
        </authorList>
    </citation>
    <scope>NUCLEOTIDE SEQUENCE</scope>
    <source>
        <strain evidence="2">SMH3391-2</strain>
    </source>
</reference>
<feature type="compositionally biased region" description="Basic and acidic residues" evidence="1">
    <location>
        <begin position="451"/>
        <end position="472"/>
    </location>
</feature>
<proteinExistence type="predicted"/>
<feature type="region of interest" description="Disordered" evidence="1">
    <location>
        <begin position="296"/>
        <end position="362"/>
    </location>
</feature>
<feature type="compositionally biased region" description="Basic residues" evidence="1">
    <location>
        <begin position="436"/>
        <end position="450"/>
    </location>
</feature>
<feature type="compositionally biased region" description="Low complexity" evidence="1">
    <location>
        <begin position="913"/>
        <end position="929"/>
    </location>
</feature>